<protein>
    <submittedName>
        <fullName evidence="1">Uncharacterized protein</fullName>
    </submittedName>
</protein>
<comment type="caution">
    <text evidence="1">The sequence shown here is derived from an EMBL/GenBank/DDBJ whole genome shotgun (WGS) entry which is preliminary data.</text>
</comment>
<name>A0A7C6EH94_UNCW3</name>
<reference evidence="1" key="1">
    <citation type="journal article" date="2020" name="mSystems">
        <title>Genome- and Community-Level Interaction Insights into Carbon Utilization and Element Cycling Functions of Hydrothermarchaeota in Hydrothermal Sediment.</title>
        <authorList>
            <person name="Zhou Z."/>
            <person name="Liu Y."/>
            <person name="Xu W."/>
            <person name="Pan J."/>
            <person name="Luo Z.H."/>
            <person name="Li M."/>
        </authorList>
    </citation>
    <scope>NUCLEOTIDE SEQUENCE [LARGE SCALE GENOMIC DNA]</scope>
    <source>
        <strain evidence="1">SpSt-783</strain>
    </source>
</reference>
<organism evidence="1">
    <name type="scientific">candidate division WOR-3 bacterium</name>
    <dbReference type="NCBI Taxonomy" id="2052148"/>
    <lineage>
        <taxon>Bacteria</taxon>
        <taxon>Bacteria division WOR-3</taxon>
    </lineage>
</organism>
<evidence type="ECO:0000313" key="1">
    <source>
        <dbReference type="EMBL" id="HHS63104.1"/>
    </source>
</evidence>
<dbReference type="AlphaFoldDB" id="A0A7C6EH94"/>
<sequence>MIVCHRSDIWCKIRKGDFKIVEKGDYRGKLIYMPHPGKYEKLVEKYRREIEKNLDLLPSITKQLFTVKEELIFQYKFTWLDDENKFLVLRYFAHIYKDPIYAGYQVLFVYDIKTHKIIKIFVTEIPLE</sequence>
<proteinExistence type="predicted"/>
<dbReference type="EMBL" id="DTHJ01000122">
    <property type="protein sequence ID" value="HHS63104.1"/>
    <property type="molecule type" value="Genomic_DNA"/>
</dbReference>
<accession>A0A7C6EH94</accession>
<gene>
    <name evidence="1" type="ORF">ENV70_05795</name>
</gene>